<dbReference type="EMBL" id="CABD030099985">
    <property type="status" value="NOT_ANNOTATED_CDS"/>
    <property type="molecule type" value="Genomic_DNA"/>
</dbReference>
<dbReference type="Proteomes" id="UP000001519">
    <property type="component" value="Chromosome 16"/>
</dbReference>
<feature type="compositionally biased region" description="Basic and acidic residues" evidence="4">
    <location>
        <begin position="165"/>
        <end position="182"/>
    </location>
</feature>
<dbReference type="PANTHER" id="PTHR13937:SF0">
    <property type="entry name" value="EUKARYOTIC TRANSLATION INITIATION FACTOR 3 SUBUNIT C-RELATED"/>
    <property type="match status" value="1"/>
</dbReference>
<name>G3S4K8_GORGO</name>
<sequence>PLLLSEDEEDTKRVVRSAKDKRFEELTNLIRTIRNAMKIRDVTKCLEEFELLGKAYGKAKSIVDKEGVPRFYIRILADLEDYLNELWEDKEGKKKMNKNNAKALSTLRQKIRKYNRDFESHITSYKQNPEQSADEDAEKNEEDSEGSSDEDEDEDGVSAATFLKKKSEVPSGESRKFLKKMDDEDEDSEDSEDDEDWDTGSTSSDSDSEEEEGKQTALASRFLKNAAQIELLQLLVQIAAENSLGEGVIVKIKFNIIASLYDYNPNLATYMKPEMWGKCLDCINELMDILFANPNIFVGENILEESENLHNADQPLRVRGCILTLVERMDEEFTKIMQNTDPHSQEYVEHLKDEAQVCAIIERVQRYLEEKGTTEEVCRIYLLRILHTYYKFDYKAHQRQLTPPEGSSKSEQDQAENEGEDSAVLMERLCKYIYAKDRTDRIRTCAILCHIYHHALHSRWYQARDLMLMSHLQDNIQHADPPVQ</sequence>
<keyword evidence="3" id="KW-0648">Protein biosynthesis</keyword>
<feature type="region of interest" description="Disordered" evidence="4">
    <location>
        <begin position="400"/>
        <end position="420"/>
    </location>
</feature>
<dbReference type="AlphaFoldDB" id="G3S4K8"/>
<dbReference type="GO" id="GO:0005852">
    <property type="term" value="C:eukaryotic translation initiation factor 3 complex"/>
    <property type="evidence" value="ECO:0000318"/>
    <property type="project" value="GO_Central"/>
</dbReference>
<keyword evidence="1" id="KW-0963">Cytoplasm</keyword>
<protein>
    <recommendedName>
        <fullName evidence="5">Eukaryotic translation initiation factor 3 subunit C N-terminal domain-containing protein</fullName>
    </recommendedName>
</protein>
<dbReference type="HOGENOM" id="CLU_004304_0_0_1"/>
<evidence type="ECO:0000313" key="6">
    <source>
        <dbReference type="Ensembl" id="ENSGGOP00000023011.1"/>
    </source>
</evidence>
<feature type="compositionally biased region" description="Acidic residues" evidence="4">
    <location>
        <begin position="132"/>
        <end position="156"/>
    </location>
</feature>
<dbReference type="InParanoid" id="G3S4K8"/>
<proteinExistence type="predicted"/>
<dbReference type="PANTHER" id="PTHR13937">
    <property type="entry name" value="EUKARYOTIC TRANSLATION INITATION FACTOR 3, SUBUNIT 8 EIF3S8 -RELATED"/>
    <property type="match status" value="1"/>
</dbReference>
<feature type="compositionally biased region" description="Acidic residues" evidence="4">
    <location>
        <begin position="183"/>
        <end position="198"/>
    </location>
</feature>
<feature type="compositionally biased region" description="Polar residues" evidence="4">
    <location>
        <begin position="400"/>
        <end position="409"/>
    </location>
</feature>
<reference evidence="6" key="3">
    <citation type="submission" date="2025-08" db="UniProtKB">
        <authorList>
            <consortium name="Ensembl"/>
        </authorList>
    </citation>
    <scope>IDENTIFICATION</scope>
</reference>
<dbReference type="GO" id="GO:0003723">
    <property type="term" value="F:RNA binding"/>
    <property type="evidence" value="ECO:0007669"/>
    <property type="project" value="InterPro"/>
</dbReference>
<evidence type="ECO:0000256" key="3">
    <source>
        <dbReference type="ARBA" id="ARBA00022917"/>
    </source>
</evidence>
<evidence type="ECO:0000256" key="1">
    <source>
        <dbReference type="ARBA" id="ARBA00022490"/>
    </source>
</evidence>
<feature type="region of interest" description="Disordered" evidence="4">
    <location>
        <begin position="123"/>
        <end position="216"/>
    </location>
</feature>
<dbReference type="InterPro" id="IPR027516">
    <property type="entry name" value="EIF3C"/>
</dbReference>
<dbReference type="GO" id="GO:0031369">
    <property type="term" value="F:translation initiation factor binding"/>
    <property type="evidence" value="ECO:0000318"/>
    <property type="project" value="GO_Central"/>
</dbReference>
<dbReference type="OMA" id="ETHIANY"/>
<keyword evidence="7" id="KW-1185">Reference proteome</keyword>
<evidence type="ECO:0000256" key="2">
    <source>
        <dbReference type="ARBA" id="ARBA00022540"/>
    </source>
</evidence>
<reference evidence="6" key="4">
    <citation type="submission" date="2025-09" db="UniProtKB">
        <authorList>
            <consortium name="Ensembl"/>
        </authorList>
    </citation>
    <scope>IDENTIFICATION</scope>
</reference>
<dbReference type="InterPro" id="IPR008905">
    <property type="entry name" value="EIF3C_N_dom"/>
</dbReference>
<dbReference type="GO" id="GO:0006413">
    <property type="term" value="P:translational initiation"/>
    <property type="evidence" value="ECO:0000318"/>
    <property type="project" value="GO_Central"/>
</dbReference>
<organism evidence="6 7">
    <name type="scientific">Gorilla gorilla gorilla</name>
    <name type="common">Western lowland gorilla</name>
    <dbReference type="NCBI Taxonomy" id="9595"/>
    <lineage>
        <taxon>Eukaryota</taxon>
        <taxon>Metazoa</taxon>
        <taxon>Chordata</taxon>
        <taxon>Craniata</taxon>
        <taxon>Vertebrata</taxon>
        <taxon>Euteleostomi</taxon>
        <taxon>Mammalia</taxon>
        <taxon>Eutheria</taxon>
        <taxon>Euarchontoglires</taxon>
        <taxon>Primates</taxon>
        <taxon>Haplorrhini</taxon>
        <taxon>Catarrhini</taxon>
        <taxon>Hominidae</taxon>
        <taxon>Gorilla</taxon>
    </lineage>
</organism>
<evidence type="ECO:0000259" key="5">
    <source>
        <dbReference type="Pfam" id="PF05470"/>
    </source>
</evidence>
<dbReference type="GO" id="GO:0003743">
    <property type="term" value="F:translation initiation factor activity"/>
    <property type="evidence" value="ECO:0007669"/>
    <property type="project" value="UniProtKB-KW"/>
</dbReference>
<dbReference type="eggNOG" id="KOG1076">
    <property type="taxonomic scope" value="Eukaryota"/>
</dbReference>
<dbReference type="EMBL" id="CABD030099984">
    <property type="status" value="NOT_ANNOTATED_CDS"/>
    <property type="molecule type" value="Genomic_DNA"/>
</dbReference>
<dbReference type="Pfam" id="PF05470">
    <property type="entry name" value="eIF-3c_N"/>
    <property type="match status" value="1"/>
</dbReference>
<evidence type="ECO:0000313" key="7">
    <source>
        <dbReference type="Proteomes" id="UP000001519"/>
    </source>
</evidence>
<dbReference type="STRING" id="9593.ENSGGOP00000023011"/>
<keyword evidence="2" id="KW-0396">Initiation factor</keyword>
<dbReference type="Ensembl" id="ENSGGOT00000033339.2">
    <property type="protein sequence ID" value="ENSGGOP00000023011.1"/>
    <property type="gene ID" value="ENSGGOG00000022677.2"/>
</dbReference>
<evidence type="ECO:0000256" key="4">
    <source>
        <dbReference type="SAM" id="MobiDB-lite"/>
    </source>
</evidence>
<reference evidence="6 7" key="2">
    <citation type="journal article" date="2012" name="Nature">
        <title>Insights into hominid evolution from the gorilla genome sequence.</title>
        <authorList>
            <person name="Scally A."/>
            <person name="Dutheil J.Y."/>
            <person name="Hillier L.W."/>
            <person name="Jordan G.E."/>
            <person name="Goodhead I."/>
            <person name="Herrero J."/>
            <person name="Hobolth A."/>
            <person name="Lappalainen T."/>
            <person name="Mailund T."/>
            <person name="Marques-Bonet T."/>
            <person name="McCarthy S."/>
            <person name="Montgomery S.H."/>
            <person name="Schwalie P.C."/>
            <person name="Tang Y.A."/>
            <person name="Ward M.C."/>
            <person name="Xue Y."/>
            <person name="Yngvadottir B."/>
            <person name="Alkan C."/>
            <person name="Andersen L.N."/>
            <person name="Ayub Q."/>
            <person name="Ball E.V."/>
            <person name="Beal K."/>
            <person name="Bradley B.J."/>
            <person name="Chen Y."/>
            <person name="Clee C.M."/>
            <person name="Fitzgerald S."/>
            <person name="Graves T.A."/>
            <person name="Gu Y."/>
            <person name="Heath P."/>
            <person name="Heger A."/>
            <person name="Karakoc E."/>
            <person name="Kolb-Kokocinski A."/>
            <person name="Laird G.K."/>
            <person name="Lunter G."/>
            <person name="Meader S."/>
            <person name="Mort M."/>
            <person name="Mullikin J.C."/>
            <person name="Munch K."/>
            <person name="O'Connor T.D."/>
            <person name="Phillips A.D."/>
            <person name="Prado-Martinez J."/>
            <person name="Rogers A.S."/>
            <person name="Sajjadian S."/>
            <person name="Schmidt D."/>
            <person name="Shaw K."/>
            <person name="Simpson J.T."/>
            <person name="Stenson P.D."/>
            <person name="Turner D.J."/>
            <person name="Vigilant L."/>
            <person name="Vilella A.J."/>
            <person name="Whitener W."/>
            <person name="Zhu B."/>
            <person name="Cooper D.N."/>
            <person name="de Jong P."/>
            <person name="Dermitzakis E.T."/>
            <person name="Eichler E.E."/>
            <person name="Flicek P."/>
            <person name="Goldman N."/>
            <person name="Mundy N.I."/>
            <person name="Ning Z."/>
            <person name="Odom D.T."/>
            <person name="Ponting C.P."/>
            <person name="Quail M.A."/>
            <person name="Ryder O.A."/>
            <person name="Searle S.M."/>
            <person name="Warren W.C."/>
            <person name="Wilson R.K."/>
            <person name="Schierup M.H."/>
            <person name="Rogers J."/>
            <person name="Tyler-Smith C."/>
            <person name="Durbin R."/>
        </authorList>
    </citation>
    <scope>NUCLEOTIDE SEQUENCE [LARGE SCALE GENOMIC DNA]</scope>
</reference>
<feature type="domain" description="Eukaryotic translation initiation factor 3 subunit C N-terminal" evidence="5">
    <location>
        <begin position="4"/>
        <end position="484"/>
    </location>
</feature>
<reference evidence="7" key="1">
    <citation type="submission" date="2011-05" db="EMBL/GenBank/DDBJ databases">
        <title>Insights into the evolution of the great apes provided by the gorilla genome.</title>
        <authorList>
            <person name="Scally A."/>
        </authorList>
    </citation>
    <scope>NUCLEOTIDE SEQUENCE [LARGE SCALE GENOMIC DNA]</scope>
</reference>
<accession>G3S4K8</accession>
<dbReference type="GeneTree" id="ENSGT00390000017900"/>